<dbReference type="PROSITE" id="PS50903">
    <property type="entry name" value="RUBREDOXIN_LIKE"/>
    <property type="match status" value="1"/>
</dbReference>
<dbReference type="SUPFAM" id="SSF57802">
    <property type="entry name" value="Rubredoxin-like"/>
    <property type="match status" value="1"/>
</dbReference>
<sequence length="209" mass="22861">MSVYDRKVLHKMSYGLYVVTTEFEGKINGQIADAVMQINAAPRQTVALSLNNDNYTTELVKQSGKLAVSILSQNYDPALIANFGLQSGRTADKFAVFPPKFTAAGLPYYEGSGFCGWVAGSVIEQMTVGSHTIFVIEAEEGMPCSDTQPLLYADYLAKKTRPAAQTAPALVGDTPRWRCKMCGYIYEGELPPDYRCPICGVGADMFERV</sequence>
<dbReference type="Proteomes" id="UP000824124">
    <property type="component" value="Unassembled WGS sequence"/>
</dbReference>
<dbReference type="CDD" id="cd00729">
    <property type="entry name" value="rubredoxin_SM"/>
    <property type="match status" value="1"/>
</dbReference>
<dbReference type="PANTHER" id="PTHR30466">
    <property type="entry name" value="FLAVIN REDUCTASE"/>
    <property type="match status" value="1"/>
</dbReference>
<dbReference type="InterPro" id="IPR012349">
    <property type="entry name" value="Split_barrel_FMN-bd"/>
</dbReference>
<evidence type="ECO:0000259" key="3">
    <source>
        <dbReference type="PROSITE" id="PS50903"/>
    </source>
</evidence>
<protein>
    <submittedName>
        <fullName evidence="4">Flavin reductase</fullName>
    </submittedName>
</protein>
<dbReference type="SUPFAM" id="SSF50475">
    <property type="entry name" value="FMN-binding split barrel"/>
    <property type="match status" value="1"/>
</dbReference>
<dbReference type="AlphaFoldDB" id="A0A9D1HKA1"/>
<dbReference type="PANTHER" id="PTHR30466:SF1">
    <property type="entry name" value="FMN REDUCTASE (NADH) RUTF"/>
    <property type="match status" value="1"/>
</dbReference>
<dbReference type="Gene3D" id="2.20.28.10">
    <property type="match status" value="1"/>
</dbReference>
<dbReference type="GO" id="GO:0010181">
    <property type="term" value="F:FMN binding"/>
    <property type="evidence" value="ECO:0007669"/>
    <property type="project" value="InterPro"/>
</dbReference>
<gene>
    <name evidence="4" type="ORF">IAB00_06270</name>
</gene>
<evidence type="ECO:0000313" key="4">
    <source>
        <dbReference type="EMBL" id="HIU10824.1"/>
    </source>
</evidence>
<dbReference type="Gene3D" id="2.30.110.10">
    <property type="entry name" value="Electron Transport, Fmn-binding Protein, Chain A"/>
    <property type="match status" value="1"/>
</dbReference>
<accession>A0A9D1HKA1</accession>
<dbReference type="InterPro" id="IPR050268">
    <property type="entry name" value="NADH-dep_flavin_reductase"/>
</dbReference>
<dbReference type="Pfam" id="PF01613">
    <property type="entry name" value="Flavin_Reduct"/>
    <property type="match status" value="1"/>
</dbReference>
<evidence type="ECO:0000256" key="2">
    <source>
        <dbReference type="ARBA" id="ARBA00023002"/>
    </source>
</evidence>
<dbReference type="SMART" id="SM00903">
    <property type="entry name" value="Flavin_Reduct"/>
    <property type="match status" value="1"/>
</dbReference>
<dbReference type="InterPro" id="IPR002563">
    <property type="entry name" value="Flavin_Rdtase-like_dom"/>
</dbReference>
<evidence type="ECO:0000256" key="1">
    <source>
        <dbReference type="ARBA" id="ARBA00001965"/>
    </source>
</evidence>
<name>A0A9D1HKA1_9FIRM</name>
<dbReference type="GO" id="GO:0005506">
    <property type="term" value="F:iron ion binding"/>
    <property type="evidence" value="ECO:0007669"/>
    <property type="project" value="InterPro"/>
</dbReference>
<evidence type="ECO:0000313" key="5">
    <source>
        <dbReference type="Proteomes" id="UP000824124"/>
    </source>
</evidence>
<dbReference type="InterPro" id="IPR048574">
    <property type="entry name" value="RUBY_RBDX"/>
</dbReference>
<comment type="cofactor">
    <cofactor evidence="1">
        <name>Fe(3+)</name>
        <dbReference type="ChEBI" id="CHEBI:29034"/>
    </cofactor>
</comment>
<reference evidence="4" key="2">
    <citation type="journal article" date="2021" name="PeerJ">
        <title>Extensive microbial diversity within the chicken gut microbiome revealed by metagenomics and culture.</title>
        <authorList>
            <person name="Gilroy R."/>
            <person name="Ravi A."/>
            <person name="Getino M."/>
            <person name="Pursley I."/>
            <person name="Horton D.L."/>
            <person name="Alikhan N.F."/>
            <person name="Baker D."/>
            <person name="Gharbi K."/>
            <person name="Hall N."/>
            <person name="Watson M."/>
            <person name="Adriaenssens E.M."/>
            <person name="Foster-Nyarko E."/>
            <person name="Jarju S."/>
            <person name="Secka A."/>
            <person name="Antonio M."/>
            <person name="Oren A."/>
            <person name="Chaudhuri R.R."/>
            <person name="La Ragione R."/>
            <person name="Hildebrand F."/>
            <person name="Pallen M.J."/>
        </authorList>
    </citation>
    <scope>NUCLEOTIDE SEQUENCE</scope>
    <source>
        <strain evidence="4">2830</strain>
    </source>
</reference>
<reference evidence="4" key="1">
    <citation type="submission" date="2020-10" db="EMBL/GenBank/DDBJ databases">
        <authorList>
            <person name="Gilroy R."/>
        </authorList>
    </citation>
    <scope>NUCLEOTIDE SEQUENCE</scope>
    <source>
        <strain evidence="4">2830</strain>
    </source>
</reference>
<proteinExistence type="predicted"/>
<dbReference type="GO" id="GO:0042602">
    <property type="term" value="F:riboflavin reductase (NADPH) activity"/>
    <property type="evidence" value="ECO:0007669"/>
    <property type="project" value="TreeGrafter"/>
</dbReference>
<feature type="domain" description="Rubredoxin-like" evidence="3">
    <location>
        <begin position="174"/>
        <end position="209"/>
    </location>
</feature>
<organism evidence="4 5">
    <name type="scientific">Candidatus Avidehalobacter gallistercoris</name>
    <dbReference type="NCBI Taxonomy" id="2840694"/>
    <lineage>
        <taxon>Bacteria</taxon>
        <taxon>Bacillati</taxon>
        <taxon>Bacillota</taxon>
        <taxon>Clostridia</taxon>
        <taxon>Eubacteriales</taxon>
        <taxon>Peptococcaceae</taxon>
        <taxon>Peptococcaceae incertae sedis</taxon>
        <taxon>Candidatus Avidehalobacter</taxon>
    </lineage>
</organism>
<keyword evidence="2" id="KW-0560">Oxidoreductase</keyword>
<dbReference type="EMBL" id="DVMH01000031">
    <property type="protein sequence ID" value="HIU10824.1"/>
    <property type="molecule type" value="Genomic_DNA"/>
</dbReference>
<comment type="caution">
    <text evidence="4">The sequence shown here is derived from an EMBL/GenBank/DDBJ whole genome shotgun (WGS) entry which is preliminary data.</text>
</comment>
<dbReference type="Pfam" id="PF21349">
    <property type="entry name" value="RUBY_RBDX"/>
    <property type="match status" value="1"/>
</dbReference>
<dbReference type="InterPro" id="IPR024934">
    <property type="entry name" value="Rubredoxin-like_dom"/>
</dbReference>